<dbReference type="PROSITE" id="PS50928">
    <property type="entry name" value="ABC_TM1"/>
    <property type="match status" value="1"/>
</dbReference>
<feature type="domain" description="ABC transmembrane type-1" evidence="8">
    <location>
        <begin position="49"/>
        <end position="229"/>
    </location>
</feature>
<feature type="transmembrane region" description="Helical" evidence="7">
    <location>
        <begin position="205"/>
        <end position="229"/>
    </location>
</feature>
<dbReference type="GO" id="GO:0005886">
    <property type="term" value="C:plasma membrane"/>
    <property type="evidence" value="ECO:0007669"/>
    <property type="project" value="UniProtKB-SubCell"/>
</dbReference>
<name>A0A372ME35_9SPIR</name>
<dbReference type="EMBL" id="QUWK01000013">
    <property type="protein sequence ID" value="RFU94049.1"/>
    <property type="molecule type" value="Genomic_DNA"/>
</dbReference>
<evidence type="ECO:0000259" key="8">
    <source>
        <dbReference type="PROSITE" id="PS50928"/>
    </source>
</evidence>
<evidence type="ECO:0000256" key="4">
    <source>
        <dbReference type="ARBA" id="ARBA00022692"/>
    </source>
</evidence>
<evidence type="ECO:0000256" key="5">
    <source>
        <dbReference type="ARBA" id="ARBA00022989"/>
    </source>
</evidence>
<reference evidence="9 10" key="2">
    <citation type="submission" date="2018-09" db="EMBL/GenBank/DDBJ databases">
        <title>Genome of Sphaerochaeta halotolerans strain 4-11.</title>
        <authorList>
            <person name="Nazina T.N."/>
            <person name="Sokolova D.S."/>
        </authorList>
    </citation>
    <scope>NUCLEOTIDE SEQUENCE [LARGE SCALE GENOMIC DNA]</scope>
    <source>
        <strain evidence="9 10">4-11</strain>
    </source>
</reference>
<reference evidence="10" key="1">
    <citation type="submission" date="2018-08" db="EMBL/GenBank/DDBJ databases">
        <authorList>
            <person name="Grouzdev D.S."/>
            <person name="Krutkina M.S."/>
        </authorList>
    </citation>
    <scope>NUCLEOTIDE SEQUENCE [LARGE SCALE GENOMIC DNA]</scope>
    <source>
        <strain evidence="10">4-11</strain>
    </source>
</reference>
<comment type="caution">
    <text evidence="9">The sequence shown here is derived from an EMBL/GenBank/DDBJ whole genome shotgun (WGS) entry which is preliminary data.</text>
</comment>
<proteinExistence type="inferred from homology"/>
<comment type="subcellular location">
    <subcellularLocation>
        <location evidence="1 7">Cell membrane</location>
        <topology evidence="1 7">Multi-pass membrane protein</topology>
    </subcellularLocation>
</comment>
<dbReference type="PANTHER" id="PTHR30151">
    <property type="entry name" value="ALKANE SULFONATE ABC TRANSPORTER-RELATED, MEMBRANE SUBUNIT"/>
    <property type="match status" value="1"/>
</dbReference>
<evidence type="ECO:0000256" key="6">
    <source>
        <dbReference type="ARBA" id="ARBA00023136"/>
    </source>
</evidence>
<evidence type="ECO:0000313" key="10">
    <source>
        <dbReference type="Proteomes" id="UP000264002"/>
    </source>
</evidence>
<comment type="similarity">
    <text evidence="7">Belongs to the binding-protein-dependent transport system permease family.</text>
</comment>
<gene>
    <name evidence="9" type="ORF">DYP60_11505</name>
</gene>
<evidence type="ECO:0000256" key="7">
    <source>
        <dbReference type="RuleBase" id="RU363032"/>
    </source>
</evidence>
<feature type="transmembrane region" description="Helical" evidence="7">
    <location>
        <begin position="87"/>
        <end position="109"/>
    </location>
</feature>
<evidence type="ECO:0000256" key="2">
    <source>
        <dbReference type="ARBA" id="ARBA00022448"/>
    </source>
</evidence>
<dbReference type="PANTHER" id="PTHR30151:SF0">
    <property type="entry name" value="ABC TRANSPORTER PERMEASE PROTEIN MJ0413-RELATED"/>
    <property type="match status" value="1"/>
</dbReference>
<sequence length="243" mass="27551">MKYLRGMGVVLLLWYVAAFLISSPVIPFPHSVFIYTLDQFVPQEMHLHLLYSLYRILLGLFIALFFAIPTGMIAGRVPALDRLISPVLYLLYPLPKIAFLPVFMVLLGIGDLSKIILIAIIIYFPASVTIRDGVKEIPFEFLQLAVAYHLSRKQVLKDIIWPAILPRIFSSLRITLGISLSVLFISETYAASYGLGYSIMNYWVMAQYTGMYAAIMLLSLLGLLLYIIVDWAERLCVHPRANM</sequence>
<accession>A0A372ME35</accession>
<dbReference type="Proteomes" id="UP000264002">
    <property type="component" value="Unassembled WGS sequence"/>
</dbReference>
<dbReference type="Gene3D" id="1.10.3720.10">
    <property type="entry name" value="MetI-like"/>
    <property type="match status" value="1"/>
</dbReference>
<feature type="transmembrane region" description="Helical" evidence="7">
    <location>
        <begin position="51"/>
        <end position="75"/>
    </location>
</feature>
<keyword evidence="2 7" id="KW-0813">Transport</keyword>
<dbReference type="Pfam" id="PF00528">
    <property type="entry name" value="BPD_transp_1"/>
    <property type="match status" value="1"/>
</dbReference>
<protein>
    <submittedName>
        <fullName evidence="9">ABC transporter permease</fullName>
    </submittedName>
</protein>
<dbReference type="RefSeq" id="WP_117331156.1">
    <property type="nucleotide sequence ID" value="NZ_QUWK01000013.1"/>
</dbReference>
<evidence type="ECO:0000313" key="9">
    <source>
        <dbReference type="EMBL" id="RFU94049.1"/>
    </source>
</evidence>
<dbReference type="AlphaFoldDB" id="A0A372ME35"/>
<organism evidence="9 10">
    <name type="scientific">Sphaerochaeta halotolerans</name>
    <dbReference type="NCBI Taxonomy" id="2293840"/>
    <lineage>
        <taxon>Bacteria</taxon>
        <taxon>Pseudomonadati</taxon>
        <taxon>Spirochaetota</taxon>
        <taxon>Spirochaetia</taxon>
        <taxon>Spirochaetales</taxon>
        <taxon>Sphaerochaetaceae</taxon>
        <taxon>Sphaerochaeta</taxon>
    </lineage>
</organism>
<feature type="transmembrane region" description="Helical" evidence="7">
    <location>
        <begin position="159"/>
        <end position="185"/>
    </location>
</feature>
<evidence type="ECO:0000256" key="1">
    <source>
        <dbReference type="ARBA" id="ARBA00004651"/>
    </source>
</evidence>
<dbReference type="CDD" id="cd06261">
    <property type="entry name" value="TM_PBP2"/>
    <property type="match status" value="1"/>
</dbReference>
<evidence type="ECO:0000256" key="3">
    <source>
        <dbReference type="ARBA" id="ARBA00022475"/>
    </source>
</evidence>
<dbReference type="InterPro" id="IPR000515">
    <property type="entry name" value="MetI-like"/>
</dbReference>
<keyword evidence="10" id="KW-1185">Reference proteome</keyword>
<keyword evidence="5 7" id="KW-1133">Transmembrane helix</keyword>
<keyword evidence="4 7" id="KW-0812">Transmembrane</keyword>
<keyword evidence="6 7" id="KW-0472">Membrane</keyword>
<dbReference type="SUPFAM" id="SSF161098">
    <property type="entry name" value="MetI-like"/>
    <property type="match status" value="1"/>
</dbReference>
<dbReference type="GO" id="GO:0055085">
    <property type="term" value="P:transmembrane transport"/>
    <property type="evidence" value="ECO:0007669"/>
    <property type="project" value="InterPro"/>
</dbReference>
<keyword evidence="3" id="KW-1003">Cell membrane</keyword>
<feature type="transmembrane region" description="Helical" evidence="7">
    <location>
        <begin position="115"/>
        <end position="134"/>
    </location>
</feature>
<dbReference type="InterPro" id="IPR035906">
    <property type="entry name" value="MetI-like_sf"/>
</dbReference>